<dbReference type="InParanoid" id="A0A1D6EFV0"/>
<gene>
    <name evidence="1" type="ORF">ZEAMMB73_Zm00001d004514</name>
</gene>
<reference evidence="1" key="1">
    <citation type="submission" date="2015-12" db="EMBL/GenBank/DDBJ databases">
        <title>Update maize B73 reference genome by single molecule sequencing technologies.</title>
        <authorList>
            <consortium name="Maize Genome Sequencing Project"/>
            <person name="Ware D."/>
        </authorList>
    </citation>
    <scope>NUCLEOTIDE SEQUENCE [LARGE SCALE GENOMIC DNA]</scope>
    <source>
        <tissue evidence="1">Seedling</tissue>
    </source>
</reference>
<evidence type="ECO:0000313" key="1">
    <source>
        <dbReference type="EMBL" id="ONM19057.1"/>
    </source>
</evidence>
<dbReference type="EMBL" id="CM007648">
    <property type="protein sequence ID" value="ONM19057.1"/>
    <property type="molecule type" value="Genomic_DNA"/>
</dbReference>
<organism evidence="1">
    <name type="scientific">Zea mays</name>
    <name type="common">Maize</name>
    <dbReference type="NCBI Taxonomy" id="4577"/>
    <lineage>
        <taxon>Eukaryota</taxon>
        <taxon>Viridiplantae</taxon>
        <taxon>Streptophyta</taxon>
        <taxon>Embryophyta</taxon>
        <taxon>Tracheophyta</taxon>
        <taxon>Spermatophyta</taxon>
        <taxon>Magnoliopsida</taxon>
        <taxon>Liliopsida</taxon>
        <taxon>Poales</taxon>
        <taxon>Poaceae</taxon>
        <taxon>PACMAD clade</taxon>
        <taxon>Panicoideae</taxon>
        <taxon>Andropogonodae</taxon>
        <taxon>Andropogoneae</taxon>
        <taxon>Tripsacinae</taxon>
        <taxon>Zea</taxon>
    </lineage>
</organism>
<proteinExistence type="predicted"/>
<name>A0A1D6EFV0_MAIZE</name>
<sequence>MLPTGGAAADGPAVGSSSSASKAKSFILDPPLPVVVYSTTLPTPNPTSGKALLCYTGSCVCSVYNGSYKKVGSIVSDLEVIEAIVSNLKVEDDDVIDSDGDIDGLNADDQSYFDM</sequence>
<dbReference type="AlphaFoldDB" id="A0A1D6EFV0"/>
<accession>A0A1D6EFV0</accession>
<protein>
    <submittedName>
        <fullName evidence="1">Uncharacterized protein</fullName>
    </submittedName>
</protein>